<feature type="transmembrane region" description="Helical" evidence="13">
    <location>
        <begin position="336"/>
        <end position="359"/>
    </location>
</feature>
<feature type="transmembrane region" description="Helical" evidence="13">
    <location>
        <begin position="298"/>
        <end position="316"/>
    </location>
</feature>
<dbReference type="PROSITE" id="PS50262">
    <property type="entry name" value="G_PROTEIN_RECEP_F1_2"/>
    <property type="match status" value="1"/>
</dbReference>
<dbReference type="InterPro" id="IPR000276">
    <property type="entry name" value="GPCR_Rhodpsn"/>
</dbReference>
<keyword evidence="10" id="KW-0325">Glycoprotein</keyword>
<evidence type="ECO:0000256" key="10">
    <source>
        <dbReference type="ARBA" id="ARBA00023180"/>
    </source>
</evidence>
<evidence type="ECO:0000256" key="4">
    <source>
        <dbReference type="ARBA" id="ARBA00022692"/>
    </source>
</evidence>
<comment type="subcellular location">
    <subcellularLocation>
        <location evidence="2">Cell membrane</location>
        <topology evidence="2">Multi-pass membrane protein</topology>
    </subcellularLocation>
</comment>
<evidence type="ECO:0000256" key="3">
    <source>
        <dbReference type="ARBA" id="ARBA00022475"/>
    </source>
</evidence>
<keyword evidence="6 12" id="KW-0297">G-protein coupled receptor</keyword>
<dbReference type="AlphaFoldDB" id="A0AAW1FX89"/>
<dbReference type="PANTHER" id="PTHR24243">
    <property type="entry name" value="G-PROTEIN COUPLED RECEPTOR"/>
    <property type="match status" value="1"/>
</dbReference>
<keyword evidence="7 13" id="KW-0472">Membrane</keyword>
<accession>A0AAW1FX89</accession>
<dbReference type="GO" id="GO:0001607">
    <property type="term" value="F:neuromedin U receptor activity"/>
    <property type="evidence" value="ECO:0007669"/>
    <property type="project" value="InterPro"/>
</dbReference>
<keyword evidence="16" id="KW-1185">Reference proteome</keyword>
<feature type="transmembrane region" description="Helical" evidence="13">
    <location>
        <begin position="66"/>
        <end position="93"/>
    </location>
</feature>
<evidence type="ECO:0000256" key="12">
    <source>
        <dbReference type="RuleBase" id="RU000688"/>
    </source>
</evidence>
<dbReference type="Pfam" id="PF00001">
    <property type="entry name" value="7tm_1"/>
    <property type="match status" value="1"/>
</dbReference>
<comment type="function">
    <text evidence="1">Receptor for the neuromedin-U and neuromedin-S neuropeptides.</text>
</comment>
<feature type="transmembrane region" description="Helical" evidence="13">
    <location>
        <begin position="105"/>
        <end position="126"/>
    </location>
</feature>
<feature type="transmembrane region" description="Helical" evidence="13">
    <location>
        <begin position="146"/>
        <end position="168"/>
    </location>
</feature>
<keyword evidence="11 12" id="KW-0807">Transducer</keyword>
<evidence type="ECO:0000259" key="14">
    <source>
        <dbReference type="PROSITE" id="PS50262"/>
    </source>
</evidence>
<evidence type="ECO:0000313" key="16">
    <source>
        <dbReference type="Proteomes" id="UP001488805"/>
    </source>
</evidence>
<keyword evidence="9 12" id="KW-0675">Receptor</keyword>
<dbReference type="PRINTS" id="PR00237">
    <property type="entry name" value="GPCRRHODOPSN"/>
</dbReference>
<protein>
    <recommendedName>
        <fullName evidence="14">G-protein coupled receptors family 1 profile domain-containing protein</fullName>
    </recommendedName>
</protein>
<dbReference type="SUPFAM" id="SSF81321">
    <property type="entry name" value="Family A G protein-coupled receptor-like"/>
    <property type="match status" value="1"/>
</dbReference>
<gene>
    <name evidence="15" type="ORF">VZT92_004069</name>
</gene>
<keyword evidence="5 13" id="KW-1133">Transmembrane helix</keyword>
<evidence type="ECO:0000256" key="11">
    <source>
        <dbReference type="ARBA" id="ARBA00023224"/>
    </source>
</evidence>
<name>A0AAW1FX89_ZOAVI</name>
<evidence type="ECO:0000313" key="15">
    <source>
        <dbReference type="EMBL" id="KAK9538928.1"/>
    </source>
</evidence>
<dbReference type="EMBL" id="JBCEZU010000023">
    <property type="protein sequence ID" value="KAK9538928.1"/>
    <property type="molecule type" value="Genomic_DNA"/>
</dbReference>
<feature type="domain" description="G-protein coupled receptors family 1 profile" evidence="14">
    <location>
        <begin position="84"/>
        <end position="359"/>
    </location>
</feature>
<evidence type="ECO:0000256" key="6">
    <source>
        <dbReference type="ARBA" id="ARBA00023040"/>
    </source>
</evidence>
<reference evidence="15 16" key="1">
    <citation type="journal article" date="2024" name="Genome Biol. Evol.">
        <title>Chromosome-level genome assembly of the viviparous eelpout Zoarces viviparus.</title>
        <authorList>
            <person name="Fuhrmann N."/>
            <person name="Brasseur M.V."/>
            <person name="Bakowski C.E."/>
            <person name="Podsiadlowski L."/>
            <person name="Prost S."/>
            <person name="Krehenwinkel H."/>
            <person name="Mayer C."/>
        </authorList>
    </citation>
    <scope>NUCLEOTIDE SEQUENCE [LARGE SCALE GENOMIC DNA]</scope>
    <source>
        <strain evidence="15">NO-MEL_2022_Ind0_liver</strain>
    </source>
</reference>
<feature type="transmembrane region" description="Helical" evidence="13">
    <location>
        <begin position="233"/>
        <end position="261"/>
    </location>
</feature>
<sequence>MPELNCSSAALGAGVFNDVGCPEAALVCGMNISWLLAQATAQDLDDMCLSEKDYLAMYLGPPRSPVFLPVCVTYLTIFMVGVLGNSLTCTVILRHRVMQTPTNYYLLSLSVSDLLVLLLGMPLELYEMWQNYPFLLGEWGCYFKTFLFETVCFASILNVTALSVERYVAVLHPLKVKHMTTRAHVKRVIFMLWVLSMLCAVPNTSLHGIMTLPPKFGRQFPRSTICHVIKPTWIYNLIILISTLTFFLLPMLIISILYLLIGLGLRRERMMTVVDTSFGPEALSRSHKQKLRKRNMQVTKMLCVLVVVFGLCWAPFHADRLMWSYIDPSSERHRQVFEHVHIVSGVCFYLSSAINPILYNLMSTKFREMFSHVTCYSKGWPARSSLKMSHRSTLSEKIPK</sequence>
<evidence type="ECO:0000256" key="1">
    <source>
        <dbReference type="ARBA" id="ARBA00003593"/>
    </source>
</evidence>
<dbReference type="PRINTS" id="PR01565">
    <property type="entry name" value="NEUROMEDINUR"/>
</dbReference>
<dbReference type="InterPro" id="IPR017452">
    <property type="entry name" value="GPCR_Rhodpsn_7TM"/>
</dbReference>
<organism evidence="15 16">
    <name type="scientific">Zoarces viviparus</name>
    <name type="common">Viviparous eelpout</name>
    <name type="synonym">Blennius viviparus</name>
    <dbReference type="NCBI Taxonomy" id="48416"/>
    <lineage>
        <taxon>Eukaryota</taxon>
        <taxon>Metazoa</taxon>
        <taxon>Chordata</taxon>
        <taxon>Craniata</taxon>
        <taxon>Vertebrata</taxon>
        <taxon>Euteleostomi</taxon>
        <taxon>Actinopterygii</taxon>
        <taxon>Neopterygii</taxon>
        <taxon>Teleostei</taxon>
        <taxon>Neoteleostei</taxon>
        <taxon>Acanthomorphata</taxon>
        <taxon>Eupercaria</taxon>
        <taxon>Perciformes</taxon>
        <taxon>Cottioidei</taxon>
        <taxon>Zoarcales</taxon>
        <taxon>Zoarcidae</taxon>
        <taxon>Zoarcinae</taxon>
        <taxon>Zoarces</taxon>
    </lineage>
</organism>
<evidence type="ECO:0000256" key="7">
    <source>
        <dbReference type="ARBA" id="ARBA00023136"/>
    </source>
</evidence>
<keyword evidence="3" id="KW-1003">Cell membrane</keyword>
<comment type="caution">
    <text evidence="15">The sequence shown here is derived from an EMBL/GenBank/DDBJ whole genome shotgun (WGS) entry which is preliminary data.</text>
</comment>
<feature type="transmembrane region" description="Helical" evidence="13">
    <location>
        <begin position="188"/>
        <end position="213"/>
    </location>
</feature>
<evidence type="ECO:0000256" key="5">
    <source>
        <dbReference type="ARBA" id="ARBA00022989"/>
    </source>
</evidence>
<evidence type="ECO:0000256" key="9">
    <source>
        <dbReference type="ARBA" id="ARBA00023170"/>
    </source>
</evidence>
<dbReference type="Proteomes" id="UP001488805">
    <property type="component" value="Unassembled WGS sequence"/>
</dbReference>
<evidence type="ECO:0000256" key="2">
    <source>
        <dbReference type="ARBA" id="ARBA00004651"/>
    </source>
</evidence>
<keyword evidence="4 12" id="KW-0812">Transmembrane</keyword>
<dbReference type="PANTHER" id="PTHR24243:SF235">
    <property type="entry name" value="NEUROMEDIN-U RECEPTOR 1-RELATED"/>
    <property type="match status" value="1"/>
</dbReference>
<evidence type="ECO:0000256" key="8">
    <source>
        <dbReference type="ARBA" id="ARBA00023157"/>
    </source>
</evidence>
<proteinExistence type="inferred from homology"/>
<evidence type="ECO:0000256" key="13">
    <source>
        <dbReference type="SAM" id="Phobius"/>
    </source>
</evidence>
<dbReference type="Gene3D" id="1.20.1070.10">
    <property type="entry name" value="Rhodopsin 7-helix transmembrane proteins"/>
    <property type="match status" value="1"/>
</dbReference>
<dbReference type="PROSITE" id="PS00237">
    <property type="entry name" value="G_PROTEIN_RECEP_F1_1"/>
    <property type="match status" value="1"/>
</dbReference>
<keyword evidence="8" id="KW-1015">Disulfide bond</keyword>
<comment type="similarity">
    <text evidence="12">Belongs to the G-protein coupled receptor 1 family.</text>
</comment>
<dbReference type="InterPro" id="IPR005390">
    <property type="entry name" value="NeuromedU_rcpt"/>
</dbReference>
<dbReference type="GO" id="GO:0005886">
    <property type="term" value="C:plasma membrane"/>
    <property type="evidence" value="ECO:0007669"/>
    <property type="project" value="UniProtKB-SubCell"/>
</dbReference>